<evidence type="ECO:0000313" key="3">
    <source>
        <dbReference type="EMBL" id="OEY68244.1"/>
    </source>
</evidence>
<feature type="transmembrane region" description="Helical" evidence="1">
    <location>
        <begin position="132"/>
        <end position="152"/>
    </location>
</feature>
<keyword evidence="4" id="KW-1185">Reference proteome</keyword>
<organism evidence="3 4">
    <name type="scientific">Rheinheimera salexigens</name>
    <dbReference type="NCBI Taxonomy" id="1628148"/>
    <lineage>
        <taxon>Bacteria</taxon>
        <taxon>Pseudomonadati</taxon>
        <taxon>Pseudomonadota</taxon>
        <taxon>Gammaproteobacteria</taxon>
        <taxon>Chromatiales</taxon>
        <taxon>Chromatiaceae</taxon>
        <taxon>Rheinheimera</taxon>
    </lineage>
</organism>
<dbReference type="Proteomes" id="UP000242258">
    <property type="component" value="Unassembled WGS sequence"/>
</dbReference>
<dbReference type="RefSeq" id="WP_070047811.1">
    <property type="nucleotide sequence ID" value="NZ_MKEK01000001.1"/>
</dbReference>
<feature type="transmembrane region" description="Helical" evidence="1">
    <location>
        <begin position="90"/>
        <end position="112"/>
    </location>
</feature>
<gene>
    <name evidence="3" type="ORF">BI198_00695</name>
</gene>
<name>A0A1E7Q208_9GAMM</name>
<keyword evidence="1" id="KW-1133">Transmembrane helix</keyword>
<dbReference type="STRING" id="1628148.BI198_00695"/>
<dbReference type="InterPro" id="IPR003675">
    <property type="entry name" value="Rce1/LyrA-like_dom"/>
</dbReference>
<protein>
    <recommendedName>
        <fullName evidence="2">CAAX prenyl protease 2/Lysostaphin resistance protein A-like domain-containing protein</fullName>
    </recommendedName>
</protein>
<feature type="domain" description="CAAX prenyl protease 2/Lysostaphin resistance protein A-like" evidence="2">
    <location>
        <begin position="139"/>
        <end position="228"/>
    </location>
</feature>
<dbReference type="Pfam" id="PF02517">
    <property type="entry name" value="Rce1-like"/>
    <property type="match status" value="1"/>
</dbReference>
<reference evidence="4" key="1">
    <citation type="submission" date="2016-09" db="EMBL/GenBank/DDBJ databases">
        <authorList>
            <person name="Wan X."/>
            <person name="Hou S."/>
        </authorList>
    </citation>
    <scope>NUCLEOTIDE SEQUENCE [LARGE SCALE GENOMIC DNA]</scope>
    <source>
        <strain evidence="4">KH87</strain>
    </source>
</reference>
<comment type="caution">
    <text evidence="3">The sequence shown here is derived from an EMBL/GenBank/DDBJ whole genome shotgun (WGS) entry which is preliminary data.</text>
</comment>
<accession>A0A1E7Q208</accession>
<evidence type="ECO:0000256" key="1">
    <source>
        <dbReference type="SAM" id="Phobius"/>
    </source>
</evidence>
<dbReference type="AlphaFoldDB" id="A0A1E7Q208"/>
<dbReference type="EMBL" id="MKEK01000001">
    <property type="protein sequence ID" value="OEY68244.1"/>
    <property type="molecule type" value="Genomic_DNA"/>
</dbReference>
<dbReference type="OrthoDB" id="9799666at2"/>
<keyword evidence="1" id="KW-0472">Membrane</keyword>
<feature type="transmembrane region" description="Helical" evidence="1">
    <location>
        <begin position="192"/>
        <end position="210"/>
    </location>
</feature>
<evidence type="ECO:0000259" key="2">
    <source>
        <dbReference type="Pfam" id="PF02517"/>
    </source>
</evidence>
<feature type="transmembrane region" description="Helical" evidence="1">
    <location>
        <begin position="60"/>
        <end position="78"/>
    </location>
</feature>
<dbReference type="GO" id="GO:0080120">
    <property type="term" value="P:CAAX-box protein maturation"/>
    <property type="evidence" value="ECO:0007669"/>
    <property type="project" value="UniProtKB-ARBA"/>
</dbReference>
<proteinExistence type="predicted"/>
<dbReference type="GO" id="GO:0004175">
    <property type="term" value="F:endopeptidase activity"/>
    <property type="evidence" value="ECO:0007669"/>
    <property type="project" value="UniProtKB-ARBA"/>
</dbReference>
<feature type="transmembrane region" description="Helical" evidence="1">
    <location>
        <begin position="12"/>
        <end position="40"/>
    </location>
</feature>
<evidence type="ECO:0000313" key="4">
    <source>
        <dbReference type="Proteomes" id="UP000242258"/>
    </source>
</evidence>
<keyword evidence="1" id="KW-0812">Transmembrane</keyword>
<sequence>MKAHIDRGSYGFFGIIKTVSLIVILFNVFYFIFQCLFKILYEIEYKLWVEENGFDMFSGYFKSFLTVVVVAITVTKGSEHWAEKLAIKRVGFKVILLYVMPLFLCFILYYFLKNFFDDTIFKQYFILERKLYIEPSIFFNVFLSTVVLAPIAEELLFRGYIFRGFVNESFSDYTSAFLSTVIFVLFHYYYEFFFLFEIFIISSIIGFARVKTKSIVPCVVIHSAYNAIFFF</sequence>